<proteinExistence type="inferred from homology"/>
<name>I3Z2I1_BELBD</name>
<evidence type="ECO:0000256" key="3">
    <source>
        <dbReference type="PIRNR" id="PIRNR029218"/>
    </source>
</evidence>
<keyword evidence="2" id="KW-1277">Toxin-antitoxin system</keyword>
<accession>I3Z2I1</accession>
<dbReference type="PIRSF" id="PIRSF029218">
    <property type="entry name" value="ParE"/>
    <property type="match status" value="1"/>
</dbReference>
<sequence>MGKYFLTAKALSDLSDIYEYTYYFWSENHADKYYQNLIDCFQSLAKSPRIGRAYDEIDLGLLGFPMRKHVIFYKLYAEEEIEIIRILSSNMDLKKLIKE</sequence>
<dbReference type="InterPro" id="IPR051803">
    <property type="entry name" value="TA_system_RelE-like_toxin"/>
</dbReference>
<dbReference type="STRING" id="866536.Belba_0801"/>
<reference evidence="5" key="1">
    <citation type="submission" date="2012-06" db="EMBL/GenBank/DDBJ databases">
        <title>The complete genome of Belliella baltica DSM 15883.</title>
        <authorList>
            <person name="Lucas S."/>
            <person name="Copeland A."/>
            <person name="Lapidus A."/>
            <person name="Goodwin L."/>
            <person name="Pitluck S."/>
            <person name="Peters L."/>
            <person name="Mikhailova N."/>
            <person name="Davenport K."/>
            <person name="Kyrpides N."/>
            <person name="Mavromatis K."/>
            <person name="Pagani I."/>
            <person name="Ivanova N."/>
            <person name="Ovchinnikova G."/>
            <person name="Zeytun A."/>
            <person name="Detter J.C."/>
            <person name="Han C."/>
            <person name="Land M."/>
            <person name="Hauser L."/>
            <person name="Markowitz V."/>
            <person name="Cheng J.-F."/>
            <person name="Hugenholtz P."/>
            <person name="Woyke T."/>
            <person name="Wu D."/>
            <person name="Tindall B."/>
            <person name="Pomrenke H."/>
            <person name="Brambilla E."/>
            <person name="Klenk H.-P."/>
            <person name="Eisen J.A."/>
        </authorList>
    </citation>
    <scope>NUCLEOTIDE SEQUENCE [LARGE SCALE GENOMIC DNA]</scope>
    <source>
        <strain evidence="5">DSM 15883 / CIP 108006 / LMG 21964 / BA134</strain>
    </source>
</reference>
<dbReference type="Pfam" id="PF05016">
    <property type="entry name" value="ParE_toxin"/>
    <property type="match status" value="1"/>
</dbReference>
<dbReference type="EMBL" id="CP003281">
    <property type="protein sequence ID" value="AFL83449.1"/>
    <property type="molecule type" value="Genomic_DNA"/>
</dbReference>
<dbReference type="PANTHER" id="PTHR33755:SF9">
    <property type="entry name" value="TOXIN PARE1"/>
    <property type="match status" value="1"/>
</dbReference>
<comment type="similarity">
    <text evidence="1 3">Belongs to the RelE toxin family.</text>
</comment>
<evidence type="ECO:0000313" key="5">
    <source>
        <dbReference type="Proteomes" id="UP000006050"/>
    </source>
</evidence>
<organism evidence="4 5">
    <name type="scientific">Belliella baltica (strain DSM 15883 / CIP 108006 / LMG 21964 / BA134)</name>
    <dbReference type="NCBI Taxonomy" id="866536"/>
    <lineage>
        <taxon>Bacteria</taxon>
        <taxon>Pseudomonadati</taxon>
        <taxon>Bacteroidota</taxon>
        <taxon>Cytophagia</taxon>
        <taxon>Cytophagales</taxon>
        <taxon>Cyclobacteriaceae</taxon>
        <taxon>Belliella</taxon>
    </lineage>
</organism>
<dbReference type="PANTHER" id="PTHR33755">
    <property type="entry name" value="TOXIN PARE1-RELATED"/>
    <property type="match status" value="1"/>
</dbReference>
<dbReference type="OrthoDB" id="7173315at2"/>
<dbReference type="KEGG" id="bbd:Belba_0801"/>
<keyword evidence="5" id="KW-1185">Reference proteome</keyword>
<dbReference type="RefSeq" id="WP_014771457.1">
    <property type="nucleotide sequence ID" value="NC_018010.1"/>
</dbReference>
<evidence type="ECO:0000313" key="4">
    <source>
        <dbReference type="EMBL" id="AFL83449.1"/>
    </source>
</evidence>
<dbReference type="Gene3D" id="3.30.2310.20">
    <property type="entry name" value="RelE-like"/>
    <property type="match status" value="1"/>
</dbReference>
<protein>
    <recommendedName>
        <fullName evidence="3">Toxin</fullName>
    </recommendedName>
</protein>
<dbReference type="Proteomes" id="UP000006050">
    <property type="component" value="Chromosome"/>
</dbReference>
<dbReference type="InterPro" id="IPR028344">
    <property type="entry name" value="ParE1/4"/>
</dbReference>
<evidence type="ECO:0000256" key="2">
    <source>
        <dbReference type="ARBA" id="ARBA00022649"/>
    </source>
</evidence>
<dbReference type="InterPro" id="IPR035093">
    <property type="entry name" value="RelE/ParE_toxin_dom_sf"/>
</dbReference>
<dbReference type="HOGENOM" id="CLU_147162_3_2_10"/>
<evidence type="ECO:0000256" key="1">
    <source>
        <dbReference type="ARBA" id="ARBA00006226"/>
    </source>
</evidence>
<dbReference type="InterPro" id="IPR007712">
    <property type="entry name" value="RelE/ParE_toxin"/>
</dbReference>
<dbReference type="AlphaFoldDB" id="I3Z2I1"/>
<gene>
    <name evidence="4" type="ordered locus">Belba_0801</name>
</gene>
<dbReference type="eggNOG" id="COG3668">
    <property type="taxonomic scope" value="Bacteria"/>
</dbReference>